<feature type="domain" description="Nephrocystin 3-like N-terminal" evidence="5">
    <location>
        <begin position="15"/>
        <end position="132"/>
    </location>
</feature>
<feature type="repeat" description="ANK" evidence="3">
    <location>
        <begin position="685"/>
        <end position="717"/>
    </location>
</feature>
<evidence type="ECO:0000256" key="2">
    <source>
        <dbReference type="ARBA" id="ARBA00023043"/>
    </source>
</evidence>
<proteinExistence type="predicted"/>
<dbReference type="GO" id="GO:0005634">
    <property type="term" value="C:nucleus"/>
    <property type="evidence" value="ECO:0007669"/>
    <property type="project" value="TreeGrafter"/>
</dbReference>
<feature type="repeat" description="ANK" evidence="3">
    <location>
        <begin position="521"/>
        <end position="553"/>
    </location>
</feature>
<keyword evidence="2 3" id="KW-0040">ANK repeat</keyword>
<dbReference type="InterPro" id="IPR054471">
    <property type="entry name" value="GPIID_WHD"/>
</dbReference>
<dbReference type="GO" id="GO:0045944">
    <property type="term" value="P:positive regulation of transcription by RNA polymerase II"/>
    <property type="evidence" value="ECO:0007669"/>
    <property type="project" value="TreeGrafter"/>
</dbReference>
<dbReference type="Pfam" id="PF12796">
    <property type="entry name" value="Ank_2"/>
    <property type="match status" value="3"/>
</dbReference>
<dbReference type="Pfam" id="PF24883">
    <property type="entry name" value="NPHP3_N"/>
    <property type="match status" value="1"/>
</dbReference>
<feature type="repeat" description="ANK" evidence="3">
    <location>
        <begin position="756"/>
        <end position="788"/>
    </location>
</feature>
<evidence type="ECO:0000259" key="4">
    <source>
        <dbReference type="Pfam" id="PF22939"/>
    </source>
</evidence>
<dbReference type="STRING" id="1325735.A0A428TXU2"/>
<feature type="domain" description="GPI inositol-deacylase winged helix" evidence="4">
    <location>
        <begin position="253"/>
        <end position="335"/>
    </location>
</feature>
<dbReference type="AlphaFoldDB" id="A0A428TXU2"/>
<dbReference type="GO" id="GO:0000976">
    <property type="term" value="F:transcription cis-regulatory region binding"/>
    <property type="evidence" value="ECO:0007669"/>
    <property type="project" value="TreeGrafter"/>
</dbReference>
<evidence type="ECO:0000313" key="7">
    <source>
        <dbReference type="Proteomes" id="UP000287144"/>
    </source>
</evidence>
<accession>A0A428TXU2</accession>
<dbReference type="InterPro" id="IPR036770">
    <property type="entry name" value="Ankyrin_rpt-contain_sf"/>
</dbReference>
<protein>
    <submittedName>
        <fullName evidence="6">Uncharacterized protein</fullName>
    </submittedName>
</protein>
<feature type="repeat" description="ANK" evidence="3">
    <location>
        <begin position="717"/>
        <end position="749"/>
    </location>
</feature>
<dbReference type="Pfam" id="PF22939">
    <property type="entry name" value="WHD_GPIID"/>
    <property type="match status" value="1"/>
</dbReference>
<dbReference type="InterPro" id="IPR050663">
    <property type="entry name" value="Ankyrin-SOCS_Box"/>
</dbReference>
<dbReference type="PANTHER" id="PTHR24193:SF121">
    <property type="entry name" value="ADA2A-CONTAINING COMPLEX COMPONENT 3, ISOFORM D"/>
    <property type="match status" value="1"/>
</dbReference>
<evidence type="ECO:0000259" key="5">
    <source>
        <dbReference type="Pfam" id="PF24883"/>
    </source>
</evidence>
<comment type="caution">
    <text evidence="6">The sequence shown here is derived from an EMBL/GenBank/DDBJ whole genome shotgun (WGS) entry which is preliminary data.</text>
</comment>
<name>A0A428TXU2_9HYPO</name>
<feature type="repeat" description="ANK" evidence="3">
    <location>
        <begin position="592"/>
        <end position="624"/>
    </location>
</feature>
<gene>
    <name evidence="6" type="ORF">CEP52_005526</name>
</gene>
<sequence length="851" mass="94385">MGRIVGVAQAENWSDINCYFFFTEDLEDQLCLENALCCILHQIFDRHEHLLSKETLEVFQDSRESFFTCFLHLWWALVDASRQLDSGHIVVVLDAFDKCPEKARSVLLKAIDELNYYPRMGSDKLKFLITSRAYMQIPQDHEGLTARHIPINLSGDEDEGVNAQVSKETDIAIKARVNHLQEKLGLGDEETQLIRNKVTLVKNRTYLWAHLAFDAMEKSLRLERNNLEATINSIPRSLNEAYEMILDKSSDIATTKKLLQIILVARRPLSLPEMAVALSIKDTDNSFSKLLPNLPPDSQLRETITEQCGLFVVFHDSEVHLVHETARDFLIQRTTATDPTNGICAWSGSLCLKKSNYVLANACILVLHATYLAPSSQHDPSGFQRYAARFWSNHFLEAGKDVSEEQVKRGLALLTDPPDRGSWLQSCVEQEYLQDLVPSQMPPLMIASFFGLSLLVDHILQSQDFDLNAKDALVHRSALSWACAEGHVPVVESLLKHVSPYTTRFWSWTKWPTIVSARDKEGRQALMLAVEGGHLQCVKLLLDHGADVDAEIRYGSTALIEATINGDQAMVELLLSHGAKINTGPHDHSRDTSRPALAYAVEGGHLGIIQLLISKGAKIYDSDNNALSLAIHGADEAIIRLLLETCERIPSDCGLSNAAGDGRIAIVQLLLQRGAKVDAWVKHLDDGPALVAAAENGHVEIVQLLLENGADIDAEGLWRRALTAAAAEGHEDVVKLLIEKGADLEVQSPEDYLEDRTLTALARAAFDGDEAIVRLLLDGGASLETRTSKGETPLQLAVTEGRRDMVALLLLRGANPTVFLGSGGRRTSEYASGYVRDSEIRTMIHQAQERY</sequence>
<dbReference type="PROSITE" id="PS50297">
    <property type="entry name" value="ANK_REP_REGION"/>
    <property type="match status" value="5"/>
</dbReference>
<dbReference type="Proteomes" id="UP000287144">
    <property type="component" value="Unassembled WGS sequence"/>
</dbReference>
<keyword evidence="7" id="KW-1185">Reference proteome</keyword>
<dbReference type="SMART" id="SM00248">
    <property type="entry name" value="ANK"/>
    <property type="match status" value="10"/>
</dbReference>
<evidence type="ECO:0000313" key="6">
    <source>
        <dbReference type="EMBL" id="RSM06849.1"/>
    </source>
</evidence>
<feature type="repeat" description="ANK" evidence="3">
    <location>
        <begin position="554"/>
        <end position="586"/>
    </location>
</feature>
<evidence type="ECO:0000256" key="1">
    <source>
        <dbReference type="ARBA" id="ARBA00022737"/>
    </source>
</evidence>
<dbReference type="PROSITE" id="PS50088">
    <property type="entry name" value="ANK_REPEAT"/>
    <property type="match status" value="7"/>
</dbReference>
<dbReference type="EMBL" id="NKCK01000043">
    <property type="protein sequence ID" value="RSM06849.1"/>
    <property type="molecule type" value="Genomic_DNA"/>
</dbReference>
<dbReference type="SUPFAM" id="SSF48403">
    <property type="entry name" value="Ankyrin repeat"/>
    <property type="match status" value="1"/>
</dbReference>
<keyword evidence="1" id="KW-0677">Repeat</keyword>
<dbReference type="PANTHER" id="PTHR24193">
    <property type="entry name" value="ANKYRIN REPEAT PROTEIN"/>
    <property type="match status" value="1"/>
</dbReference>
<reference evidence="6 7" key="1">
    <citation type="submission" date="2017-06" db="EMBL/GenBank/DDBJ databases">
        <title>Comparative genomic analysis of Ambrosia Fusariam Clade fungi.</title>
        <authorList>
            <person name="Stajich J.E."/>
            <person name="Carrillo J."/>
            <person name="Kijimoto T."/>
            <person name="Eskalen A."/>
            <person name="O'Donnell K."/>
            <person name="Kasson M."/>
        </authorList>
    </citation>
    <scope>NUCLEOTIDE SEQUENCE [LARGE SCALE GENOMIC DNA]</scope>
    <source>
        <strain evidence="6 7">NRRL62579</strain>
    </source>
</reference>
<organism evidence="6 7">
    <name type="scientific">Fusarium oligoseptatum</name>
    <dbReference type="NCBI Taxonomy" id="2604345"/>
    <lineage>
        <taxon>Eukaryota</taxon>
        <taxon>Fungi</taxon>
        <taxon>Dikarya</taxon>
        <taxon>Ascomycota</taxon>
        <taxon>Pezizomycotina</taxon>
        <taxon>Sordariomycetes</taxon>
        <taxon>Hypocreomycetidae</taxon>
        <taxon>Hypocreales</taxon>
        <taxon>Nectriaceae</taxon>
        <taxon>Fusarium</taxon>
        <taxon>Fusarium solani species complex</taxon>
    </lineage>
</organism>
<evidence type="ECO:0000256" key="3">
    <source>
        <dbReference type="PROSITE-ProRule" id="PRU00023"/>
    </source>
</evidence>
<dbReference type="Gene3D" id="1.25.40.20">
    <property type="entry name" value="Ankyrin repeat-containing domain"/>
    <property type="match status" value="4"/>
</dbReference>
<dbReference type="InterPro" id="IPR002110">
    <property type="entry name" value="Ankyrin_rpt"/>
</dbReference>
<dbReference type="InterPro" id="IPR056884">
    <property type="entry name" value="NPHP3-like_N"/>
</dbReference>
<feature type="repeat" description="ANK" evidence="3">
    <location>
        <begin position="789"/>
        <end position="815"/>
    </location>
</feature>